<keyword evidence="3" id="KW-0808">Transferase</keyword>
<dbReference type="InterPro" id="IPR016915">
    <property type="entry name" value="UCP029342"/>
</dbReference>
<dbReference type="RefSeq" id="WP_175310345.1">
    <property type="nucleotide sequence ID" value="NZ_CBCRYR010000059.1"/>
</dbReference>
<dbReference type="Proteomes" id="UP000536441">
    <property type="component" value="Unassembled WGS sequence"/>
</dbReference>
<feature type="active site" description="Nucleophile" evidence="7">
    <location>
        <position position="160"/>
    </location>
</feature>
<dbReference type="InterPro" id="IPR050979">
    <property type="entry name" value="LD-transpeptidase"/>
</dbReference>
<evidence type="ECO:0000256" key="6">
    <source>
        <dbReference type="ARBA" id="ARBA00023316"/>
    </source>
</evidence>
<comment type="caution">
    <text evidence="10">The sequence shown here is derived from an EMBL/GenBank/DDBJ whole genome shotgun (WGS) entry which is preliminary data.</text>
</comment>
<proteinExistence type="inferred from homology"/>
<gene>
    <name evidence="10" type="ORF">HP438_00925</name>
</gene>
<dbReference type="PROSITE" id="PS52029">
    <property type="entry name" value="LD_TPASE"/>
    <property type="match status" value="1"/>
</dbReference>
<comment type="similarity">
    <text evidence="2">Belongs to the YkuD family.</text>
</comment>
<evidence type="ECO:0000259" key="9">
    <source>
        <dbReference type="PROSITE" id="PS52029"/>
    </source>
</evidence>
<dbReference type="GO" id="GO:0071972">
    <property type="term" value="F:peptidoglycan L,D-transpeptidase activity"/>
    <property type="evidence" value="ECO:0007669"/>
    <property type="project" value="TreeGrafter"/>
</dbReference>
<comment type="pathway">
    <text evidence="1 7">Cell wall biogenesis; peptidoglycan biosynthesis.</text>
</comment>
<evidence type="ECO:0000256" key="5">
    <source>
        <dbReference type="ARBA" id="ARBA00022984"/>
    </source>
</evidence>
<dbReference type="InterPro" id="IPR005490">
    <property type="entry name" value="LD_TPept_cat_dom"/>
</dbReference>
<evidence type="ECO:0000256" key="7">
    <source>
        <dbReference type="PROSITE-ProRule" id="PRU01373"/>
    </source>
</evidence>
<dbReference type="EMBL" id="JABMCH010000038">
    <property type="protein sequence ID" value="NUU45546.1"/>
    <property type="molecule type" value="Genomic_DNA"/>
</dbReference>
<keyword evidence="5 7" id="KW-0573">Peptidoglycan synthesis</keyword>
<accession>A0A7Y6EFN1</accession>
<keyword evidence="11" id="KW-1185">Reference proteome</keyword>
<evidence type="ECO:0000256" key="8">
    <source>
        <dbReference type="SAM" id="MobiDB-lite"/>
    </source>
</evidence>
<name>A0A7Y6EFN1_9SPHN</name>
<dbReference type="PIRSF" id="PIRSF029342">
    <property type="entry name" value="UCP029342_ErfK/YbiS/YcfS/YnhG"/>
    <property type="match status" value="1"/>
</dbReference>
<dbReference type="UniPathway" id="UPA00219"/>
<evidence type="ECO:0000256" key="3">
    <source>
        <dbReference type="ARBA" id="ARBA00022679"/>
    </source>
</evidence>
<evidence type="ECO:0000256" key="1">
    <source>
        <dbReference type="ARBA" id="ARBA00004752"/>
    </source>
</evidence>
<feature type="domain" description="L,D-TPase catalytic" evidence="9">
    <location>
        <begin position="75"/>
        <end position="184"/>
    </location>
</feature>
<reference evidence="10 11" key="1">
    <citation type="submission" date="2020-05" db="EMBL/GenBank/DDBJ databases">
        <title>Genome Sequencing of Type Strains.</title>
        <authorList>
            <person name="Lemaire J.F."/>
            <person name="Inderbitzin P."/>
            <person name="Gregorio O.A."/>
            <person name="Collins S.B."/>
            <person name="Wespe N."/>
            <person name="Knight-Connoni V."/>
        </authorList>
    </citation>
    <scope>NUCLEOTIDE SEQUENCE [LARGE SCALE GENOMIC DNA]</scope>
    <source>
        <strain evidence="10 11">DSM 100049</strain>
    </source>
</reference>
<dbReference type="NCBIfam" id="NF004785">
    <property type="entry name" value="PRK06132.1-2"/>
    <property type="match status" value="1"/>
</dbReference>
<dbReference type="AlphaFoldDB" id="A0A7Y6EFN1"/>
<evidence type="ECO:0000313" key="10">
    <source>
        <dbReference type="EMBL" id="NUU45546.1"/>
    </source>
</evidence>
<dbReference type="GO" id="GO:0016740">
    <property type="term" value="F:transferase activity"/>
    <property type="evidence" value="ECO:0007669"/>
    <property type="project" value="UniProtKB-KW"/>
</dbReference>
<organism evidence="10 11">
    <name type="scientific">Sphingomonas zeae</name>
    <dbReference type="NCBI Taxonomy" id="1646122"/>
    <lineage>
        <taxon>Bacteria</taxon>
        <taxon>Pseudomonadati</taxon>
        <taxon>Pseudomonadota</taxon>
        <taxon>Alphaproteobacteria</taxon>
        <taxon>Sphingomonadales</taxon>
        <taxon>Sphingomonadaceae</taxon>
        <taxon>Sphingomonas</taxon>
    </lineage>
</organism>
<dbReference type="GO" id="GO:0018104">
    <property type="term" value="P:peptidoglycan-protein cross-linking"/>
    <property type="evidence" value="ECO:0007669"/>
    <property type="project" value="TreeGrafter"/>
</dbReference>
<feature type="region of interest" description="Disordered" evidence="8">
    <location>
        <begin position="1"/>
        <end position="24"/>
    </location>
</feature>
<dbReference type="InterPro" id="IPR038063">
    <property type="entry name" value="Transpep_catalytic_dom"/>
</dbReference>
<dbReference type="CDD" id="cd16913">
    <property type="entry name" value="YkuD_like"/>
    <property type="match status" value="1"/>
</dbReference>
<protein>
    <submittedName>
        <fullName evidence="10">L,D-transpeptidase</fullName>
    </submittedName>
</protein>
<feature type="active site" description="Proton donor/acceptor" evidence="7">
    <location>
        <position position="147"/>
    </location>
</feature>
<dbReference type="GO" id="GO:0005576">
    <property type="term" value="C:extracellular region"/>
    <property type="evidence" value="ECO:0007669"/>
    <property type="project" value="TreeGrafter"/>
</dbReference>
<dbReference type="GO" id="GO:0008360">
    <property type="term" value="P:regulation of cell shape"/>
    <property type="evidence" value="ECO:0007669"/>
    <property type="project" value="UniProtKB-UniRule"/>
</dbReference>
<keyword evidence="6 7" id="KW-0961">Cell wall biogenesis/degradation</keyword>
<dbReference type="PANTHER" id="PTHR30582">
    <property type="entry name" value="L,D-TRANSPEPTIDASE"/>
    <property type="match status" value="1"/>
</dbReference>
<evidence type="ECO:0000256" key="4">
    <source>
        <dbReference type="ARBA" id="ARBA00022960"/>
    </source>
</evidence>
<dbReference type="Gene3D" id="2.40.440.10">
    <property type="entry name" value="L,D-transpeptidase catalytic domain-like"/>
    <property type="match status" value="1"/>
</dbReference>
<dbReference type="PANTHER" id="PTHR30582:SF2">
    <property type="entry name" value="L,D-TRANSPEPTIDASE YCIB-RELATED"/>
    <property type="match status" value="1"/>
</dbReference>
<sequence>MACAKGGNSGSAGPRAGCRERRPSGRRTWAGALLIGAALGLTGPVQAQDAVPGPIERMQAGDALMAPQLAPDGPVTILVSLPLQRAYVYRNGIPVAVSTVSTGRSGHATPTGIFTILQKDADHRSNKYDDAPMPYMQRLTWDGIALHAGTLPGYPASHGCIRLPVAFARWLFSITRLGATVVVTDTPSVPEISPVAAPLAPPAGDARDAGSAFTWRPERAPSGPVSLVLSGRDRRLLVLRNGVEIGNAPILLDQPVSMTAAFQLQSIDASGPHWLRLPVPGLSSPSGTVTSAADETKVHLPDGFRSLVMGVLKPGATLLVTRDTLASAGTGTRQRVIDTGP</sequence>
<evidence type="ECO:0000256" key="2">
    <source>
        <dbReference type="ARBA" id="ARBA00005992"/>
    </source>
</evidence>
<dbReference type="SUPFAM" id="SSF141523">
    <property type="entry name" value="L,D-transpeptidase catalytic domain-like"/>
    <property type="match status" value="1"/>
</dbReference>
<evidence type="ECO:0000313" key="11">
    <source>
        <dbReference type="Proteomes" id="UP000536441"/>
    </source>
</evidence>
<keyword evidence="4 7" id="KW-0133">Cell shape</keyword>
<dbReference type="GO" id="GO:0071555">
    <property type="term" value="P:cell wall organization"/>
    <property type="evidence" value="ECO:0007669"/>
    <property type="project" value="UniProtKB-UniRule"/>
</dbReference>
<dbReference type="Pfam" id="PF03734">
    <property type="entry name" value="YkuD"/>
    <property type="match status" value="1"/>
</dbReference>